<name>A0A0C3QNF2_9AGAM</name>
<dbReference type="InterPro" id="IPR001810">
    <property type="entry name" value="F-box_dom"/>
</dbReference>
<dbReference type="Proteomes" id="UP000054248">
    <property type="component" value="Unassembled WGS sequence"/>
</dbReference>
<proteinExistence type="predicted"/>
<organism evidence="2 3">
    <name type="scientific">Tulasnella calospora MUT 4182</name>
    <dbReference type="NCBI Taxonomy" id="1051891"/>
    <lineage>
        <taxon>Eukaryota</taxon>
        <taxon>Fungi</taxon>
        <taxon>Dikarya</taxon>
        <taxon>Basidiomycota</taxon>
        <taxon>Agaricomycotina</taxon>
        <taxon>Agaricomycetes</taxon>
        <taxon>Cantharellales</taxon>
        <taxon>Tulasnellaceae</taxon>
        <taxon>Tulasnella</taxon>
    </lineage>
</organism>
<dbReference type="Gene3D" id="1.20.1280.50">
    <property type="match status" value="1"/>
</dbReference>
<dbReference type="STRING" id="1051891.A0A0C3QNF2"/>
<dbReference type="AlphaFoldDB" id="A0A0C3QNF2"/>
<feature type="domain" description="F-box" evidence="1">
    <location>
        <begin position="77"/>
        <end position="127"/>
    </location>
</feature>
<dbReference type="EMBL" id="KN822992">
    <property type="protein sequence ID" value="KIO28609.1"/>
    <property type="molecule type" value="Genomic_DNA"/>
</dbReference>
<evidence type="ECO:0000259" key="1">
    <source>
        <dbReference type="Pfam" id="PF12937"/>
    </source>
</evidence>
<reference evidence="2 3" key="1">
    <citation type="submission" date="2014-04" db="EMBL/GenBank/DDBJ databases">
        <authorList>
            <consortium name="DOE Joint Genome Institute"/>
            <person name="Kuo A."/>
            <person name="Girlanda M."/>
            <person name="Perotto S."/>
            <person name="Kohler A."/>
            <person name="Nagy L.G."/>
            <person name="Floudas D."/>
            <person name="Copeland A."/>
            <person name="Barry K.W."/>
            <person name="Cichocki N."/>
            <person name="Veneault-Fourrey C."/>
            <person name="LaButti K."/>
            <person name="Lindquist E.A."/>
            <person name="Lipzen A."/>
            <person name="Lundell T."/>
            <person name="Morin E."/>
            <person name="Murat C."/>
            <person name="Sun H."/>
            <person name="Tunlid A."/>
            <person name="Henrissat B."/>
            <person name="Grigoriev I.V."/>
            <person name="Hibbett D.S."/>
            <person name="Martin F."/>
            <person name="Nordberg H.P."/>
            <person name="Cantor M.N."/>
            <person name="Hua S.X."/>
        </authorList>
    </citation>
    <scope>NUCLEOTIDE SEQUENCE [LARGE SCALE GENOMIC DNA]</scope>
    <source>
        <strain evidence="2 3">MUT 4182</strain>
    </source>
</reference>
<dbReference type="Pfam" id="PF12937">
    <property type="entry name" value="F-box-like"/>
    <property type="match status" value="1"/>
</dbReference>
<accession>A0A0C3QNF2</accession>
<evidence type="ECO:0000313" key="2">
    <source>
        <dbReference type="EMBL" id="KIO28609.1"/>
    </source>
</evidence>
<dbReference type="OrthoDB" id="3172239at2759"/>
<dbReference type="HOGENOM" id="CLU_488522_0_0_1"/>
<reference evidence="3" key="2">
    <citation type="submission" date="2015-01" db="EMBL/GenBank/DDBJ databases">
        <title>Evolutionary Origins and Diversification of the Mycorrhizal Mutualists.</title>
        <authorList>
            <consortium name="DOE Joint Genome Institute"/>
            <consortium name="Mycorrhizal Genomics Consortium"/>
            <person name="Kohler A."/>
            <person name="Kuo A."/>
            <person name="Nagy L.G."/>
            <person name="Floudas D."/>
            <person name="Copeland A."/>
            <person name="Barry K.W."/>
            <person name="Cichocki N."/>
            <person name="Veneault-Fourrey C."/>
            <person name="LaButti K."/>
            <person name="Lindquist E.A."/>
            <person name="Lipzen A."/>
            <person name="Lundell T."/>
            <person name="Morin E."/>
            <person name="Murat C."/>
            <person name="Riley R."/>
            <person name="Ohm R."/>
            <person name="Sun H."/>
            <person name="Tunlid A."/>
            <person name="Henrissat B."/>
            <person name="Grigoriev I.V."/>
            <person name="Hibbett D.S."/>
            <person name="Martin F."/>
        </authorList>
    </citation>
    <scope>NUCLEOTIDE SEQUENCE [LARGE SCALE GENOMIC DNA]</scope>
    <source>
        <strain evidence="3">MUT 4182</strain>
    </source>
</reference>
<dbReference type="SUPFAM" id="SSF52047">
    <property type="entry name" value="RNI-like"/>
    <property type="match status" value="1"/>
</dbReference>
<evidence type="ECO:0000313" key="3">
    <source>
        <dbReference type="Proteomes" id="UP000054248"/>
    </source>
</evidence>
<protein>
    <recommendedName>
        <fullName evidence="1">F-box domain-containing protein</fullName>
    </recommendedName>
</protein>
<keyword evidence="3" id="KW-1185">Reference proteome</keyword>
<sequence length="558" mass="63159">MNLPSDSPRDAIRRILAESFRRSVCSDNGSALGKRPGLELIDDYLERAWTFRQELFGAVNLEVRAVKTQRNLHATIHKLPVELLVYIFQLALPSPKDGPHYIQSIDTLLRVCTRWTTIINGAPSLWTVVTPACGANYLAWTLAKLGSNYPLHIHCDFLSDGEFTPILREISPHIHRWETAVIVLPQTEEGRQYLSAPAPRLRRLHLSVPSGTRLAAEGDSQPFDIFNGSADWVEDVKLTATCLPWNSSILRGLKSLYLQWCKPIRVSNVISILNGCPDLGTLVFEDTEITVDMQPDPLKAVSMTKLENIYFHGELQGTREVISGFKAPNCLAFGFNLGAAEPHDSEGFLLNTLAPFYPFFRHMMLQHPKAIINKSMQDVFQIQCGFRNEDEDVVSLSLRLSQATIDVMMAFLRRVLGEDQSRKPDVRLIIGRDWVTEGVSILNEVSSYCNVVDLWLGAWPMLREFDTESTLRALTEPGVLLHLRHLIVAGDGWDGDEIKAILRKRYNPTNGYTTPLRIRLVGRGVNANYRLVWRLEQLPMIEEASWNEASKFMDRKDL</sequence>
<gene>
    <name evidence="2" type="ORF">M407DRAFT_229976</name>
</gene>